<protein>
    <submittedName>
        <fullName evidence="2">Phosphotransferase family protein</fullName>
    </submittedName>
</protein>
<sequence length="371" mass="40556">MKTDRKNWLPVRLIPGQNHCIMQPTLTDRDRDIVQNWIRAEGLGEHVTAVEPLTGGTQNIVVRLHIDGRPVVLRRPPRHPRPTSDKTMQREIAVLRTLAGTAVPHPAFIAGCEDPSVLGVVFYLMAEVDGFNPGEELSPAYAADSGLRHDVGLSYAGSLAQLGNVAWEGSPLAAIRKPGSFVARQVPQFVGLLQSYRHDHYDPESLDGVEQLATWLTDNRPPDGEPGIMHGDCHLNNVMLRHDRPELAAFVDWEMCTVGDPLLDLGWMLVCWPTAPNAIVVGAALAEAGGLAGRDELLDAYLAAGGRCTEHLDWYIAMACFKLGIVIEGTWSRFLAGLADREAGEKLHASATELIHLGVRVAKGDNPFAYR</sequence>
<dbReference type="SUPFAM" id="SSF56112">
    <property type="entry name" value="Protein kinase-like (PK-like)"/>
    <property type="match status" value="1"/>
</dbReference>
<name>A0A8H2JFX4_MYCMU</name>
<evidence type="ECO:0000313" key="2">
    <source>
        <dbReference type="EMBL" id="TLH53980.1"/>
    </source>
</evidence>
<dbReference type="CDD" id="cd05154">
    <property type="entry name" value="ACAD10_11_N-like"/>
    <property type="match status" value="1"/>
</dbReference>
<feature type="domain" description="Aminoglycoside phosphotransferase" evidence="1">
    <location>
        <begin position="50"/>
        <end position="296"/>
    </location>
</feature>
<dbReference type="AlphaFoldDB" id="A0A8H2JFX4"/>
<dbReference type="Gene3D" id="3.90.1200.10">
    <property type="match status" value="1"/>
</dbReference>
<dbReference type="InterPro" id="IPR002575">
    <property type="entry name" value="Aminoglycoside_PTrfase"/>
</dbReference>
<dbReference type="InterPro" id="IPR011009">
    <property type="entry name" value="Kinase-like_dom_sf"/>
</dbReference>
<dbReference type="Pfam" id="PF01636">
    <property type="entry name" value="APH"/>
    <property type="match status" value="1"/>
</dbReference>
<accession>A0A8H2JFX4</accession>
<dbReference type="PANTHER" id="PTHR21310:SF40">
    <property type="entry name" value="AMINOGLYCOSIDE PHOSPHOTRANSFERASE DOMAIN-CONTAINING PROTEIN-RELATED"/>
    <property type="match status" value="1"/>
</dbReference>
<reference evidence="2" key="1">
    <citation type="submission" date="2018-01" db="EMBL/GenBank/DDBJ databases">
        <title>Comparative genomics of Mycobacterium mucogenicum and Mycobacterium neoaurum clade members emphasizing tRNA and non-coding RNA.</title>
        <authorList>
            <person name="Behra P.R.K."/>
            <person name="Pettersson B.M.F."/>
            <person name="Das S."/>
            <person name="Dasgupta S."/>
            <person name="Kirsebom L.A."/>
        </authorList>
    </citation>
    <scope>NUCLEOTIDE SEQUENCE</scope>
    <source>
        <strain evidence="2">DSM 44124</strain>
    </source>
</reference>
<dbReference type="EMBL" id="POTL01000001">
    <property type="protein sequence ID" value="TLH53980.1"/>
    <property type="molecule type" value="Genomic_DNA"/>
</dbReference>
<dbReference type="Gene3D" id="3.30.200.20">
    <property type="entry name" value="Phosphorylase Kinase, domain 1"/>
    <property type="match status" value="1"/>
</dbReference>
<dbReference type="InterPro" id="IPR051678">
    <property type="entry name" value="AGP_Transferase"/>
</dbReference>
<dbReference type="InterPro" id="IPR041726">
    <property type="entry name" value="ACAD10_11_N"/>
</dbReference>
<organism evidence="2">
    <name type="scientific">Mycolicibacterium mucogenicum DSM 44124</name>
    <dbReference type="NCBI Taxonomy" id="1226753"/>
    <lineage>
        <taxon>Bacteria</taxon>
        <taxon>Bacillati</taxon>
        <taxon>Actinomycetota</taxon>
        <taxon>Actinomycetes</taxon>
        <taxon>Mycobacteriales</taxon>
        <taxon>Mycobacteriaceae</taxon>
        <taxon>Mycolicibacterium</taxon>
    </lineage>
</organism>
<keyword evidence="2" id="KW-0808">Transferase</keyword>
<dbReference type="GO" id="GO:0016740">
    <property type="term" value="F:transferase activity"/>
    <property type="evidence" value="ECO:0007669"/>
    <property type="project" value="UniProtKB-KW"/>
</dbReference>
<dbReference type="PANTHER" id="PTHR21310">
    <property type="entry name" value="AMINOGLYCOSIDE PHOSPHOTRANSFERASE-RELATED-RELATED"/>
    <property type="match status" value="1"/>
</dbReference>
<proteinExistence type="predicted"/>
<evidence type="ECO:0000259" key="1">
    <source>
        <dbReference type="Pfam" id="PF01636"/>
    </source>
</evidence>
<gene>
    <name evidence="2" type="ORF">C1S78_17900</name>
</gene>
<comment type="caution">
    <text evidence="2">The sequence shown here is derived from an EMBL/GenBank/DDBJ whole genome shotgun (WGS) entry which is preliminary data.</text>
</comment>